<comment type="caution">
    <text evidence="2">The sequence shown here is derived from an EMBL/GenBank/DDBJ whole genome shotgun (WGS) entry which is preliminary data.</text>
</comment>
<dbReference type="EMBL" id="JAGEOK010000014">
    <property type="protein sequence ID" value="MBO2440460.1"/>
    <property type="molecule type" value="Genomic_DNA"/>
</dbReference>
<dbReference type="SUPFAM" id="SSF56091">
    <property type="entry name" value="DNA ligase/mRNA capping enzyme, catalytic domain"/>
    <property type="match status" value="1"/>
</dbReference>
<reference evidence="2 3" key="1">
    <citation type="submission" date="2021-03" db="EMBL/GenBank/DDBJ databases">
        <authorList>
            <person name="Kanchanasin P."/>
            <person name="Saeng-In P."/>
            <person name="Phongsopitanun W."/>
            <person name="Yuki M."/>
            <person name="Kudo T."/>
            <person name="Ohkuma M."/>
            <person name="Tanasupawat S."/>
        </authorList>
    </citation>
    <scope>NUCLEOTIDE SEQUENCE [LARGE SCALE GENOMIC DNA]</scope>
    <source>
        <strain evidence="2 3">L46</strain>
    </source>
</reference>
<keyword evidence="3" id="KW-1185">Reference proteome</keyword>
<protein>
    <recommendedName>
        <fullName evidence="1">ATP-dependent DNA ligase family profile domain-containing protein</fullName>
    </recommendedName>
</protein>
<gene>
    <name evidence="2" type="ORF">J4557_23310</name>
</gene>
<accession>A0ABS3R2I7</accession>
<evidence type="ECO:0000313" key="3">
    <source>
        <dbReference type="Proteomes" id="UP000666915"/>
    </source>
</evidence>
<sequence>MAAASSDVIPDERSCPGGCRYEPKWDGFRAVARVDEHAGVHLWSRRQRRLNTAFPEIVMAVFDMLPRGTDETP</sequence>
<evidence type="ECO:0000259" key="1">
    <source>
        <dbReference type="Pfam" id="PF01068"/>
    </source>
</evidence>
<evidence type="ECO:0000313" key="2">
    <source>
        <dbReference type="EMBL" id="MBO2440460.1"/>
    </source>
</evidence>
<organism evidence="2 3">
    <name type="scientific">Actinomadura nitritigenes</name>
    <dbReference type="NCBI Taxonomy" id="134602"/>
    <lineage>
        <taxon>Bacteria</taxon>
        <taxon>Bacillati</taxon>
        <taxon>Actinomycetota</taxon>
        <taxon>Actinomycetes</taxon>
        <taxon>Streptosporangiales</taxon>
        <taxon>Thermomonosporaceae</taxon>
        <taxon>Actinomadura</taxon>
    </lineage>
</organism>
<dbReference type="Pfam" id="PF01068">
    <property type="entry name" value="DNA_ligase_A_M"/>
    <property type="match status" value="1"/>
</dbReference>
<dbReference type="InterPro" id="IPR012310">
    <property type="entry name" value="DNA_ligase_ATP-dep_cent"/>
</dbReference>
<feature type="domain" description="ATP-dependent DNA ligase family profile" evidence="1">
    <location>
        <begin position="16"/>
        <end position="67"/>
    </location>
</feature>
<name>A0ABS3R2I7_9ACTN</name>
<dbReference type="RefSeq" id="WP_208268845.1">
    <property type="nucleotide sequence ID" value="NZ_BAAAGM010000074.1"/>
</dbReference>
<proteinExistence type="predicted"/>
<dbReference type="Proteomes" id="UP000666915">
    <property type="component" value="Unassembled WGS sequence"/>
</dbReference>
<dbReference type="Gene3D" id="3.30.470.30">
    <property type="entry name" value="DNA ligase/mRNA capping enzyme"/>
    <property type="match status" value="1"/>
</dbReference>